<dbReference type="AlphaFoldDB" id="A0A2Z5FTK1"/>
<name>A0A2Z5FTK1_9BACT</name>
<dbReference type="EMBL" id="CP030840">
    <property type="protein sequence ID" value="AXC09765.1"/>
    <property type="molecule type" value="Genomic_DNA"/>
</dbReference>
<gene>
    <name evidence="1" type="ORF">ACPOL_0386</name>
</gene>
<protein>
    <submittedName>
        <fullName evidence="1">Uncharacterized protein</fullName>
    </submittedName>
</protein>
<reference evidence="1 2" key="1">
    <citation type="journal article" date="2018" name="Front. Microbiol.">
        <title>Hydrolytic Capabilities as a Key to Environmental Success: Chitinolytic and Cellulolytic Acidobacteria From Acidic Sub-arctic Soils and Boreal Peatlands.</title>
        <authorList>
            <person name="Belova S.E."/>
            <person name="Ravin N.V."/>
            <person name="Pankratov T.A."/>
            <person name="Rakitin A.L."/>
            <person name="Ivanova A.A."/>
            <person name="Beletsky A.V."/>
            <person name="Mardanov A.V."/>
            <person name="Sinninghe Damste J.S."/>
            <person name="Dedysh S.N."/>
        </authorList>
    </citation>
    <scope>NUCLEOTIDE SEQUENCE [LARGE SCALE GENOMIC DNA]</scope>
    <source>
        <strain evidence="1 2">SBC82</strain>
    </source>
</reference>
<accession>A0A2Z5FTK1</accession>
<dbReference type="Proteomes" id="UP000253606">
    <property type="component" value="Chromosome"/>
</dbReference>
<evidence type="ECO:0000313" key="1">
    <source>
        <dbReference type="EMBL" id="AXC09765.1"/>
    </source>
</evidence>
<organism evidence="1 2">
    <name type="scientific">Acidisarcina polymorpha</name>
    <dbReference type="NCBI Taxonomy" id="2211140"/>
    <lineage>
        <taxon>Bacteria</taxon>
        <taxon>Pseudomonadati</taxon>
        <taxon>Acidobacteriota</taxon>
        <taxon>Terriglobia</taxon>
        <taxon>Terriglobales</taxon>
        <taxon>Acidobacteriaceae</taxon>
        <taxon>Acidisarcina</taxon>
    </lineage>
</organism>
<evidence type="ECO:0000313" key="2">
    <source>
        <dbReference type="Proteomes" id="UP000253606"/>
    </source>
</evidence>
<keyword evidence="2" id="KW-1185">Reference proteome</keyword>
<proteinExistence type="predicted"/>
<sequence length="53" mass="5499">MQAIVIDLSEVGLVVPTRSSSSFGWKLIVAGKCGDLDWMVSMVAGDAAELASS</sequence>
<dbReference type="KEGG" id="abas:ACPOL_0386"/>